<dbReference type="AlphaFoldDB" id="A0A484F3G3"/>
<dbReference type="Gene3D" id="3.40.50.1000">
    <property type="entry name" value="HAD superfamily/HAD-like"/>
    <property type="match status" value="1"/>
</dbReference>
<dbReference type="PANTHER" id="PTHR43520:SF8">
    <property type="entry name" value="P-TYPE CU(+) TRANSPORTER"/>
    <property type="match status" value="1"/>
</dbReference>
<dbReference type="GO" id="GO:0043682">
    <property type="term" value="F:P-type divalent copper transporter activity"/>
    <property type="evidence" value="ECO:0007669"/>
    <property type="project" value="TreeGrafter"/>
</dbReference>
<dbReference type="OrthoDB" id="146001at2157"/>
<accession>A0A484F3G3</accession>
<dbReference type="InterPro" id="IPR036412">
    <property type="entry name" value="HAD-like_sf"/>
</dbReference>
<evidence type="ECO:0000313" key="2">
    <source>
        <dbReference type="EMBL" id="TDQ68713.1"/>
    </source>
</evidence>
<keyword evidence="3" id="KW-1185">Reference proteome</keyword>
<evidence type="ECO:0000256" key="1">
    <source>
        <dbReference type="ARBA" id="ARBA00022967"/>
    </source>
</evidence>
<dbReference type="GO" id="GO:0005507">
    <property type="term" value="F:copper ion binding"/>
    <property type="evidence" value="ECO:0007669"/>
    <property type="project" value="TreeGrafter"/>
</dbReference>
<name>A0A484F3G3_9EURY</name>
<sequence>MESFKQNAVVFDCAGTLVEMYRVTKDLETGKIMHDADNLKLIADSDGRGLIIMDAPLDLVQSQPPERLLSDFLRKEKIPFGVAYATKGFNSGDISRILLNDQTTMAEFLETNREATAFFEDIIYEVFGFVADSKKDKVTHAMSTGGKLFDTAKDVVEAAKENCDIFIVSGDDYANLNRVADRLEISTENVIGLCNDTRKQEIVFDLQNHYPKVIMIGDGLNDMLALQAADYGILISRSNYHTPNELKDAADDIVDDLGECADLLQSYILE</sequence>
<dbReference type="GO" id="GO:0016020">
    <property type="term" value="C:membrane"/>
    <property type="evidence" value="ECO:0007669"/>
    <property type="project" value="TreeGrafter"/>
</dbReference>
<dbReference type="InterPro" id="IPR023214">
    <property type="entry name" value="HAD_sf"/>
</dbReference>
<dbReference type="RefSeq" id="WP_133517368.1">
    <property type="nucleotide sequence ID" value="NZ_JAHDUW010000003.1"/>
</dbReference>
<dbReference type="GO" id="GO:0055070">
    <property type="term" value="P:copper ion homeostasis"/>
    <property type="evidence" value="ECO:0007669"/>
    <property type="project" value="TreeGrafter"/>
</dbReference>
<organism evidence="2 3">
    <name type="scientific">Methanimicrococcus blatticola</name>
    <dbReference type="NCBI Taxonomy" id="91560"/>
    <lineage>
        <taxon>Archaea</taxon>
        <taxon>Methanobacteriati</taxon>
        <taxon>Methanobacteriota</taxon>
        <taxon>Stenosarchaea group</taxon>
        <taxon>Methanomicrobia</taxon>
        <taxon>Methanosarcinales</taxon>
        <taxon>Methanosarcinaceae</taxon>
        <taxon>Methanimicrococcus</taxon>
    </lineage>
</organism>
<protein>
    <submittedName>
        <fullName evidence="2">Cu+-exporting ATPase</fullName>
    </submittedName>
</protein>
<dbReference type="Proteomes" id="UP000294855">
    <property type="component" value="Unassembled WGS sequence"/>
</dbReference>
<dbReference type="EMBL" id="SNYS01000008">
    <property type="protein sequence ID" value="TDQ68713.1"/>
    <property type="molecule type" value="Genomic_DNA"/>
</dbReference>
<proteinExistence type="predicted"/>
<dbReference type="Pfam" id="PF00702">
    <property type="entry name" value="Hydrolase"/>
    <property type="match status" value="1"/>
</dbReference>
<evidence type="ECO:0000313" key="3">
    <source>
        <dbReference type="Proteomes" id="UP000294855"/>
    </source>
</evidence>
<dbReference type="PANTHER" id="PTHR43520">
    <property type="entry name" value="ATP7, ISOFORM B"/>
    <property type="match status" value="1"/>
</dbReference>
<keyword evidence="1" id="KW-1278">Translocase</keyword>
<gene>
    <name evidence="2" type="ORF">C7391_0904</name>
</gene>
<comment type="caution">
    <text evidence="2">The sequence shown here is derived from an EMBL/GenBank/DDBJ whole genome shotgun (WGS) entry which is preliminary data.</text>
</comment>
<dbReference type="SUPFAM" id="SSF56784">
    <property type="entry name" value="HAD-like"/>
    <property type="match status" value="1"/>
</dbReference>
<reference evidence="2 3" key="1">
    <citation type="submission" date="2019-03" db="EMBL/GenBank/DDBJ databases">
        <title>Genomic Encyclopedia of Type Strains, Phase IV (KMG-IV): sequencing the most valuable type-strain genomes for metagenomic binning, comparative biology and taxonomic classification.</title>
        <authorList>
            <person name="Goeker M."/>
        </authorList>
    </citation>
    <scope>NUCLEOTIDE SEQUENCE [LARGE SCALE GENOMIC DNA]</scope>
    <source>
        <strain evidence="2 3">DSM 13328</strain>
    </source>
</reference>